<dbReference type="CDD" id="cd00121">
    <property type="entry name" value="MATH"/>
    <property type="match status" value="1"/>
</dbReference>
<gene>
    <name evidence="4" type="ORF">HU200_052831</name>
</gene>
<protein>
    <recommendedName>
        <fullName evidence="3">MATH domain-containing protein</fullName>
    </recommendedName>
</protein>
<dbReference type="EMBL" id="JACEFO010002299">
    <property type="protein sequence ID" value="KAF8667626.1"/>
    <property type="molecule type" value="Genomic_DNA"/>
</dbReference>
<proteinExistence type="inferred from homology"/>
<dbReference type="PANTHER" id="PTHR26379">
    <property type="entry name" value="BTB/POZ AND MATH DOMAIN-CONTAINING PROTEIN 1"/>
    <property type="match status" value="1"/>
</dbReference>
<evidence type="ECO:0000259" key="3">
    <source>
        <dbReference type="PROSITE" id="PS50144"/>
    </source>
</evidence>
<accession>A0A835E3Z7</accession>
<dbReference type="GO" id="GO:0016567">
    <property type="term" value="P:protein ubiquitination"/>
    <property type="evidence" value="ECO:0007669"/>
    <property type="project" value="InterPro"/>
</dbReference>
<dbReference type="Pfam" id="PF00651">
    <property type="entry name" value="BTB"/>
    <property type="match status" value="1"/>
</dbReference>
<comment type="pathway">
    <text evidence="1">Protein modification; protein ubiquitination.</text>
</comment>
<dbReference type="Proteomes" id="UP000636709">
    <property type="component" value="Unassembled WGS sequence"/>
</dbReference>
<dbReference type="InterPro" id="IPR011333">
    <property type="entry name" value="SKP1/BTB/POZ_sf"/>
</dbReference>
<dbReference type="Gene3D" id="1.25.40.420">
    <property type="match status" value="1"/>
</dbReference>
<dbReference type="PANTHER" id="PTHR26379:SF355">
    <property type="entry name" value="BTB DOMAIN-CONTAINING PROTEIN"/>
    <property type="match status" value="1"/>
</dbReference>
<dbReference type="InterPro" id="IPR045005">
    <property type="entry name" value="BPM1-6"/>
</dbReference>
<name>A0A835E3Z7_9POAL</name>
<dbReference type="SUPFAM" id="SSF49599">
    <property type="entry name" value="TRAF domain-like"/>
    <property type="match status" value="1"/>
</dbReference>
<comment type="similarity">
    <text evidence="2">Belongs to the Tdpoz family.</text>
</comment>
<dbReference type="InterPro" id="IPR056423">
    <property type="entry name" value="BACK_BPM_SPOP"/>
</dbReference>
<reference evidence="4" key="1">
    <citation type="submission" date="2020-07" db="EMBL/GenBank/DDBJ databases">
        <title>Genome sequence and genetic diversity analysis of an under-domesticated orphan crop, white fonio (Digitaria exilis).</title>
        <authorList>
            <person name="Bennetzen J.L."/>
            <person name="Chen S."/>
            <person name="Ma X."/>
            <person name="Wang X."/>
            <person name="Yssel A.E.J."/>
            <person name="Chaluvadi S.R."/>
            <person name="Johnson M."/>
            <person name="Gangashetty P."/>
            <person name="Hamidou F."/>
            <person name="Sanogo M.D."/>
            <person name="Zwaenepoel A."/>
            <person name="Wallace J."/>
            <person name="Van De Peer Y."/>
            <person name="Van Deynze A."/>
        </authorList>
    </citation>
    <scope>NUCLEOTIDE SEQUENCE</scope>
    <source>
        <tissue evidence="4">Leaves</tissue>
    </source>
</reference>
<dbReference type="SUPFAM" id="SSF54695">
    <property type="entry name" value="POZ domain"/>
    <property type="match status" value="1"/>
</dbReference>
<evidence type="ECO:0000256" key="2">
    <source>
        <dbReference type="ARBA" id="ARBA00010846"/>
    </source>
</evidence>
<dbReference type="InterPro" id="IPR002083">
    <property type="entry name" value="MATH/TRAF_dom"/>
</dbReference>
<dbReference type="OrthoDB" id="684045at2759"/>
<dbReference type="PROSITE" id="PS50144">
    <property type="entry name" value="MATH"/>
    <property type="match status" value="1"/>
</dbReference>
<dbReference type="Gene3D" id="2.60.210.10">
    <property type="entry name" value="Apoptosis, Tumor Necrosis Factor Receptor Associated Protein 2, Chain A"/>
    <property type="match status" value="1"/>
</dbReference>
<dbReference type="AlphaFoldDB" id="A0A835E3Z7"/>
<comment type="caution">
    <text evidence="4">The sequence shown here is derived from an EMBL/GenBank/DDBJ whole genome shotgun (WGS) entry which is preliminary data.</text>
</comment>
<dbReference type="Pfam" id="PF22486">
    <property type="entry name" value="MATH_2"/>
    <property type="match status" value="1"/>
</dbReference>
<dbReference type="InterPro" id="IPR000210">
    <property type="entry name" value="BTB/POZ_dom"/>
</dbReference>
<evidence type="ECO:0000313" key="5">
    <source>
        <dbReference type="Proteomes" id="UP000636709"/>
    </source>
</evidence>
<dbReference type="Pfam" id="PF24570">
    <property type="entry name" value="BACK_BPM_SPOP"/>
    <property type="match status" value="1"/>
</dbReference>
<sequence>MWPSKQQEATTFQAGGYDWQIKYEPYGYGNSWSDKYISVELVYGGKHRTYPLHFTFSLLDNAGKPVTRYSRSTPEVCYFYDGYNHKQGFQDFMERSLGLYAMLQFIYTDDLPLETMKLGDTVENAKGLITAAHRFELERLKMLCEEMLCELIDVNNVAGILVVAEEFAVPGNLKAVMETEGYEKMKAKCPTVLLAAHPVFLSFPLSFADMWGLLVSAASRTSPSSPSRPRRRVVFPLAQALVSGLYKPPPEPLCLSTQVQASAKLCAAANPRLAVDAILALEAASVASSKDPAESVGLRLSCLLSPRRVAVLAELPLVDESFLRAAARRGLWRRKNGPFEGDQDQVYEEEPPQYFEEGKWISPLSILL</sequence>
<organism evidence="4 5">
    <name type="scientific">Digitaria exilis</name>
    <dbReference type="NCBI Taxonomy" id="1010633"/>
    <lineage>
        <taxon>Eukaryota</taxon>
        <taxon>Viridiplantae</taxon>
        <taxon>Streptophyta</taxon>
        <taxon>Embryophyta</taxon>
        <taxon>Tracheophyta</taxon>
        <taxon>Spermatophyta</taxon>
        <taxon>Magnoliopsida</taxon>
        <taxon>Liliopsida</taxon>
        <taxon>Poales</taxon>
        <taxon>Poaceae</taxon>
        <taxon>PACMAD clade</taxon>
        <taxon>Panicoideae</taxon>
        <taxon>Panicodae</taxon>
        <taxon>Paniceae</taxon>
        <taxon>Anthephorinae</taxon>
        <taxon>Digitaria</taxon>
    </lineage>
</organism>
<evidence type="ECO:0000256" key="1">
    <source>
        <dbReference type="ARBA" id="ARBA00004906"/>
    </source>
</evidence>
<keyword evidence="5" id="KW-1185">Reference proteome</keyword>
<feature type="domain" description="MATH" evidence="3">
    <location>
        <begin position="1"/>
        <end position="117"/>
    </location>
</feature>
<evidence type="ECO:0000313" key="4">
    <source>
        <dbReference type="EMBL" id="KAF8667626.1"/>
    </source>
</evidence>
<dbReference type="InterPro" id="IPR008974">
    <property type="entry name" value="TRAF-like"/>
</dbReference>